<evidence type="ECO:0000313" key="1">
    <source>
        <dbReference type="EMBL" id="OIO32356.1"/>
    </source>
</evidence>
<dbReference type="AlphaFoldDB" id="A0A1J4V5E4"/>
<protein>
    <recommendedName>
        <fullName evidence="3">Lipoprotein</fullName>
    </recommendedName>
</protein>
<dbReference type="STRING" id="1805282.AUJ44_02505"/>
<evidence type="ECO:0000313" key="2">
    <source>
        <dbReference type="Proteomes" id="UP000183206"/>
    </source>
</evidence>
<comment type="caution">
    <text evidence="1">The sequence shown here is derived from an EMBL/GenBank/DDBJ whole genome shotgun (WGS) entry which is preliminary data.</text>
</comment>
<sequence>MSRGAWIGVCALALVYIFGFTNIFATEYHSATTDTSERFIPLPELDKADYDARLLALAHVSTTTGSQTSRATSGSLTSTTTLATSTQRIWPVKTVYPNADAILPFRRVVAYYGNFYSKQMGILGEYPTDRVLSMLSSTTAEWAVADPATPVVPAIHYIAVVAQASAGKEGKYILRMPDDQIEHALDMAKQIHGLLFLDVQVGMSTLERELPLLEKYLRMPQVHLAIDPELSMKYGNPPGTVIGTFDATDINYAAEYLAGLVDTYYLPPKILVVHRFTQAMVTNYKKIQTLPEVEIVMDMDGFGSKELKMGTYTLVIYPEPVQFTGIKLFYKNDTKPPSTGILSPQEVLDLTPAPIYIQYQ</sequence>
<dbReference type="EMBL" id="MNVO01000041">
    <property type="protein sequence ID" value="OIO32356.1"/>
    <property type="molecule type" value="Genomic_DNA"/>
</dbReference>
<accession>A0A1J4V5E4</accession>
<organism evidence="1 2">
    <name type="scientific">Candidatus Nomurabacteria bacterium CG1_02_47_685</name>
    <dbReference type="NCBI Taxonomy" id="1805282"/>
    <lineage>
        <taxon>Bacteria</taxon>
        <taxon>Candidatus Nomuraibacteriota</taxon>
    </lineage>
</organism>
<gene>
    <name evidence="1" type="ORF">AUJ44_02505</name>
</gene>
<evidence type="ECO:0008006" key="3">
    <source>
        <dbReference type="Google" id="ProtNLM"/>
    </source>
</evidence>
<dbReference type="Proteomes" id="UP000183206">
    <property type="component" value="Unassembled WGS sequence"/>
</dbReference>
<proteinExistence type="predicted"/>
<name>A0A1J4V5E4_9BACT</name>
<reference evidence="1 2" key="1">
    <citation type="journal article" date="2016" name="Environ. Microbiol.">
        <title>Genomic resolution of a cold subsurface aquifer community provides metabolic insights for novel microbes adapted to high CO concentrations.</title>
        <authorList>
            <person name="Probst A.J."/>
            <person name="Castelle C.J."/>
            <person name="Singh A."/>
            <person name="Brown C.T."/>
            <person name="Anantharaman K."/>
            <person name="Sharon I."/>
            <person name="Hug L.A."/>
            <person name="Burstein D."/>
            <person name="Emerson J.B."/>
            <person name="Thomas B.C."/>
            <person name="Banfield J.F."/>
        </authorList>
    </citation>
    <scope>NUCLEOTIDE SEQUENCE [LARGE SCALE GENOMIC DNA]</scope>
    <source>
        <strain evidence="1">CG1_02_47_685</strain>
    </source>
</reference>